<dbReference type="Proteomes" id="UP000241462">
    <property type="component" value="Unassembled WGS sequence"/>
</dbReference>
<dbReference type="EMBL" id="KZ678393">
    <property type="protein sequence ID" value="PSR97207.1"/>
    <property type="molecule type" value="Genomic_DNA"/>
</dbReference>
<keyword evidence="2" id="KW-1185">Reference proteome</keyword>
<dbReference type="PANTHER" id="PTHR10622">
    <property type="entry name" value="HET DOMAIN-CONTAINING PROTEIN"/>
    <property type="match status" value="1"/>
</dbReference>
<evidence type="ECO:0000313" key="2">
    <source>
        <dbReference type="Proteomes" id="UP000241462"/>
    </source>
</evidence>
<gene>
    <name evidence="1" type="ORF">BD289DRAFT_362723</name>
</gene>
<sequence length="61" mass="6939">RGWTLQELTASREVQSYGKDWEFLCTKRDLKDMLDINTKINAGVLEDSQSSMEFSVAAHTS</sequence>
<dbReference type="InParanoid" id="A0A2T3AG97"/>
<accession>A0A2T3AG97</accession>
<evidence type="ECO:0000313" key="1">
    <source>
        <dbReference type="EMBL" id="PSR97207.1"/>
    </source>
</evidence>
<name>A0A2T3AG97_9PEZI</name>
<organism evidence="1 2">
    <name type="scientific">Coniella lustricola</name>
    <dbReference type="NCBI Taxonomy" id="2025994"/>
    <lineage>
        <taxon>Eukaryota</taxon>
        <taxon>Fungi</taxon>
        <taxon>Dikarya</taxon>
        <taxon>Ascomycota</taxon>
        <taxon>Pezizomycotina</taxon>
        <taxon>Sordariomycetes</taxon>
        <taxon>Sordariomycetidae</taxon>
        <taxon>Diaporthales</taxon>
        <taxon>Schizoparmaceae</taxon>
        <taxon>Coniella</taxon>
    </lineage>
</organism>
<protein>
    <submittedName>
        <fullName evidence="1">Uncharacterized protein</fullName>
    </submittedName>
</protein>
<dbReference type="AlphaFoldDB" id="A0A2T3AG97"/>
<feature type="non-terminal residue" evidence="1">
    <location>
        <position position="1"/>
    </location>
</feature>
<dbReference type="PANTHER" id="PTHR10622:SF12">
    <property type="entry name" value="HET DOMAIN-CONTAINING PROTEIN"/>
    <property type="match status" value="1"/>
</dbReference>
<reference evidence="1 2" key="1">
    <citation type="journal article" date="2018" name="Mycol. Prog.">
        <title>Coniella lustricola, a new species from submerged detritus.</title>
        <authorList>
            <person name="Raudabaugh D.B."/>
            <person name="Iturriaga T."/>
            <person name="Carver A."/>
            <person name="Mondo S."/>
            <person name="Pangilinan J."/>
            <person name="Lipzen A."/>
            <person name="He G."/>
            <person name="Amirebrahimi M."/>
            <person name="Grigoriev I.V."/>
            <person name="Miller A.N."/>
        </authorList>
    </citation>
    <scope>NUCLEOTIDE SEQUENCE [LARGE SCALE GENOMIC DNA]</scope>
    <source>
        <strain evidence="1 2">B22-T-1</strain>
    </source>
</reference>
<proteinExistence type="predicted"/>